<evidence type="ECO:0000256" key="2">
    <source>
        <dbReference type="ARBA" id="ARBA00022630"/>
    </source>
</evidence>
<dbReference type="SUPFAM" id="SSF56176">
    <property type="entry name" value="FAD-binding/transporter-associated domain-like"/>
    <property type="match status" value="1"/>
</dbReference>
<reference evidence="7" key="1">
    <citation type="journal article" date="2020" name="Stud. Mycol.">
        <title>101 Dothideomycetes genomes: a test case for predicting lifestyles and emergence of pathogens.</title>
        <authorList>
            <person name="Haridas S."/>
            <person name="Albert R."/>
            <person name="Binder M."/>
            <person name="Bloem J."/>
            <person name="Labutti K."/>
            <person name="Salamov A."/>
            <person name="Andreopoulos B."/>
            <person name="Baker S."/>
            <person name="Barry K."/>
            <person name="Bills G."/>
            <person name="Bluhm B."/>
            <person name="Cannon C."/>
            <person name="Castanera R."/>
            <person name="Culley D."/>
            <person name="Daum C."/>
            <person name="Ezra D."/>
            <person name="Gonzalez J."/>
            <person name="Henrissat B."/>
            <person name="Kuo A."/>
            <person name="Liang C."/>
            <person name="Lipzen A."/>
            <person name="Lutzoni F."/>
            <person name="Magnuson J."/>
            <person name="Mondo S."/>
            <person name="Nolan M."/>
            <person name="Ohm R."/>
            <person name="Pangilinan J."/>
            <person name="Park H.-J."/>
            <person name="Ramirez L."/>
            <person name="Alfaro M."/>
            <person name="Sun H."/>
            <person name="Tritt A."/>
            <person name="Yoshinaga Y."/>
            <person name="Zwiers L.-H."/>
            <person name="Turgeon B."/>
            <person name="Goodwin S."/>
            <person name="Spatafora J."/>
            <person name="Crous P."/>
            <person name="Grigoriev I."/>
        </authorList>
    </citation>
    <scope>NUCLEOTIDE SEQUENCE</scope>
    <source>
        <strain evidence="7">CBS 119925</strain>
    </source>
</reference>
<dbReference type="Pfam" id="PF01565">
    <property type="entry name" value="FAD_binding_4"/>
    <property type="match status" value="1"/>
</dbReference>
<feature type="signal peptide" evidence="5">
    <location>
        <begin position="1"/>
        <end position="16"/>
    </location>
</feature>
<evidence type="ECO:0000313" key="8">
    <source>
        <dbReference type="Proteomes" id="UP000799440"/>
    </source>
</evidence>
<evidence type="ECO:0000256" key="5">
    <source>
        <dbReference type="SAM" id="SignalP"/>
    </source>
</evidence>
<dbReference type="GO" id="GO:0016491">
    <property type="term" value="F:oxidoreductase activity"/>
    <property type="evidence" value="ECO:0007669"/>
    <property type="project" value="UniProtKB-KW"/>
</dbReference>
<evidence type="ECO:0000313" key="7">
    <source>
        <dbReference type="EMBL" id="KAF2745772.1"/>
    </source>
</evidence>
<dbReference type="OrthoDB" id="2151789at2759"/>
<keyword evidence="3" id="KW-0274">FAD</keyword>
<feature type="domain" description="FAD-binding PCMH-type" evidence="6">
    <location>
        <begin position="56"/>
        <end position="232"/>
    </location>
</feature>
<dbReference type="InterPro" id="IPR050416">
    <property type="entry name" value="FAD-linked_Oxidoreductase"/>
</dbReference>
<evidence type="ECO:0000259" key="6">
    <source>
        <dbReference type="PROSITE" id="PS51387"/>
    </source>
</evidence>
<keyword evidence="5" id="KW-0732">Signal</keyword>
<accession>A0A6A6V545</accession>
<dbReference type="GO" id="GO:0071949">
    <property type="term" value="F:FAD binding"/>
    <property type="evidence" value="ECO:0007669"/>
    <property type="project" value="InterPro"/>
</dbReference>
<dbReference type="InterPro" id="IPR006094">
    <property type="entry name" value="Oxid_FAD_bind_N"/>
</dbReference>
<dbReference type="PROSITE" id="PS51387">
    <property type="entry name" value="FAD_PCMH"/>
    <property type="match status" value="1"/>
</dbReference>
<keyword evidence="2" id="KW-0285">Flavoprotein</keyword>
<dbReference type="InterPro" id="IPR036318">
    <property type="entry name" value="FAD-bd_PCMH-like_sf"/>
</dbReference>
<feature type="chain" id="PRO_5025449350" evidence="5">
    <location>
        <begin position="17"/>
        <end position="502"/>
    </location>
</feature>
<protein>
    <submittedName>
        <fullName evidence="7">FAD-binding domain-containing protein</fullName>
    </submittedName>
</protein>
<evidence type="ECO:0000256" key="4">
    <source>
        <dbReference type="ARBA" id="ARBA00023002"/>
    </source>
</evidence>
<proteinExistence type="inferred from homology"/>
<evidence type="ECO:0000256" key="1">
    <source>
        <dbReference type="ARBA" id="ARBA00005466"/>
    </source>
</evidence>
<gene>
    <name evidence="7" type="ORF">M011DRAFT_478563</name>
</gene>
<dbReference type="InterPro" id="IPR016169">
    <property type="entry name" value="FAD-bd_PCMH_sub2"/>
</dbReference>
<name>A0A6A6V545_9PLEO</name>
<keyword evidence="8" id="KW-1185">Reference proteome</keyword>
<comment type="similarity">
    <text evidence="1">Belongs to the oxygen-dependent FAD-linked oxidoreductase family.</text>
</comment>
<dbReference type="AlphaFoldDB" id="A0A6A6V545"/>
<dbReference type="Proteomes" id="UP000799440">
    <property type="component" value="Unassembled WGS sequence"/>
</dbReference>
<dbReference type="EMBL" id="MU006580">
    <property type="protein sequence ID" value="KAF2745772.1"/>
    <property type="molecule type" value="Genomic_DNA"/>
</dbReference>
<dbReference type="PANTHER" id="PTHR42973">
    <property type="entry name" value="BINDING OXIDOREDUCTASE, PUTATIVE (AFU_ORTHOLOGUE AFUA_1G17690)-RELATED"/>
    <property type="match status" value="1"/>
</dbReference>
<dbReference type="InterPro" id="IPR016166">
    <property type="entry name" value="FAD-bd_PCMH"/>
</dbReference>
<keyword evidence="4" id="KW-0560">Oxidoreductase</keyword>
<organism evidence="7 8">
    <name type="scientific">Sporormia fimetaria CBS 119925</name>
    <dbReference type="NCBI Taxonomy" id="1340428"/>
    <lineage>
        <taxon>Eukaryota</taxon>
        <taxon>Fungi</taxon>
        <taxon>Dikarya</taxon>
        <taxon>Ascomycota</taxon>
        <taxon>Pezizomycotina</taxon>
        <taxon>Dothideomycetes</taxon>
        <taxon>Pleosporomycetidae</taxon>
        <taxon>Pleosporales</taxon>
        <taxon>Sporormiaceae</taxon>
        <taxon>Sporormia</taxon>
    </lineage>
</organism>
<evidence type="ECO:0000256" key="3">
    <source>
        <dbReference type="ARBA" id="ARBA00022827"/>
    </source>
</evidence>
<dbReference type="Gene3D" id="3.30.465.10">
    <property type="match status" value="1"/>
</dbReference>
<dbReference type="PANTHER" id="PTHR42973:SF53">
    <property type="entry name" value="FAD-BINDING PCMH-TYPE DOMAIN-CONTAINING PROTEIN-RELATED"/>
    <property type="match status" value="1"/>
</dbReference>
<sequence>MLDWTLLALLPRLAVTAGTTGFAPCDALIAAGLGHRVLLANSDAYEPRVQSYAKAPLRRPWCFVQPYTTDEVSLVIKTLAEADIESGDWHIAVRSGGHSYASSSNLVEGVTIDLGMMNASTYHHDTELASIQPGASWGNVYHNLLQTGNVTVLGGRVAGVGVGGYLVGGGISYYTPREGFACDQVVNYEVVLSNGTVVNANAEEHAELWRALKGGALNFGIVTRFDVRTFPAVDVAFSNTAMASSEVNKTLSALVDFIDDQEENQDDAIYMGLRYNPSVSDSPTVVATQYNTKGDIDSPGFAQFNSIPAISRPWKRASLADAISTSSQFVPPDKVYVYMSTLINNDLSMLHFSKDLFEDLVSSLAAAVGPENFVAGLFLQGIPKYWGDFGQNINRLGVDRLQSNAILYHASITVKPGNKQDAVQARARAEIAALMAKLNEECAEHGSPPEWRYLNYADANQNPLKSYGPENLLSMKKAAKRYDPDEFWQHRVLGGFKLSTAN</sequence>